<proteinExistence type="predicted"/>
<dbReference type="Proteomes" id="UP000229600">
    <property type="component" value="Unassembled WGS sequence"/>
</dbReference>
<accession>A0A2H0N6B4</accession>
<sequence length="360" mass="38281">MKGLLSGVDGFADLHVVPGALQVERTELLVQLLDRTTGIHDQTHEAVFAAELGERAAGAHQRAEGGVAGGAVDVPHEAVHLGKTTLEGRTAGHVTALDLALASTALAGSRVAPVAHGVAVAVQHVVLAQAGFGEFDRVEVELPESGGGLQQEEVAECPLVEGHLLHEFRLEVRVEPVEEVSDQHVGLVLTGHRLVHLVRGGVRLRRFSDDVAGRQVEDLAEPTTVREEAVVGTEAGDRELIEPFGGHVQFLDLLTGLGAAAVAFCFLDQPLCRGHQEVQMPGVPPQHVEGLPDPHAGEIVQLPLVVVEALEDLLEGLEDVGECPRPQDHLLLSALHMTGLSVISRSVTSRPLWASRGEWQ</sequence>
<gene>
    <name evidence="1" type="ORF">COV59_01135</name>
</gene>
<organism evidence="1 2">
    <name type="scientific">Candidatus Magasanikbacteria bacterium CG11_big_fil_rev_8_21_14_0_20_39_34</name>
    <dbReference type="NCBI Taxonomy" id="1974653"/>
    <lineage>
        <taxon>Bacteria</taxon>
        <taxon>Candidatus Magasanikiibacteriota</taxon>
    </lineage>
</organism>
<name>A0A2H0N6B4_9BACT</name>
<protein>
    <submittedName>
        <fullName evidence="1">Uncharacterized protein</fullName>
    </submittedName>
</protein>
<evidence type="ECO:0000313" key="2">
    <source>
        <dbReference type="Proteomes" id="UP000229600"/>
    </source>
</evidence>
<reference evidence="1 2" key="1">
    <citation type="submission" date="2017-09" db="EMBL/GenBank/DDBJ databases">
        <title>Depth-based differentiation of microbial function through sediment-hosted aquifers and enrichment of novel symbionts in the deep terrestrial subsurface.</title>
        <authorList>
            <person name="Probst A.J."/>
            <person name="Ladd B."/>
            <person name="Jarett J.K."/>
            <person name="Geller-Mcgrath D.E."/>
            <person name="Sieber C.M."/>
            <person name="Emerson J.B."/>
            <person name="Anantharaman K."/>
            <person name="Thomas B.C."/>
            <person name="Malmstrom R."/>
            <person name="Stieglmeier M."/>
            <person name="Klingl A."/>
            <person name="Woyke T."/>
            <person name="Ryan C.M."/>
            <person name="Banfield J.F."/>
        </authorList>
    </citation>
    <scope>NUCLEOTIDE SEQUENCE [LARGE SCALE GENOMIC DNA]</scope>
    <source>
        <strain evidence="1">CG11_big_fil_rev_8_21_14_0_20_39_34</strain>
    </source>
</reference>
<dbReference type="AlphaFoldDB" id="A0A2H0N6B4"/>
<comment type="caution">
    <text evidence="1">The sequence shown here is derived from an EMBL/GenBank/DDBJ whole genome shotgun (WGS) entry which is preliminary data.</text>
</comment>
<dbReference type="EMBL" id="PCWN01000003">
    <property type="protein sequence ID" value="PIR04434.1"/>
    <property type="molecule type" value="Genomic_DNA"/>
</dbReference>
<evidence type="ECO:0000313" key="1">
    <source>
        <dbReference type="EMBL" id="PIR04434.1"/>
    </source>
</evidence>